<dbReference type="Gene3D" id="1.10.10.60">
    <property type="entry name" value="Homeodomain-like"/>
    <property type="match status" value="1"/>
</dbReference>
<organism evidence="2 3">
    <name type="scientific">Fopius arisanus</name>
    <dbReference type="NCBI Taxonomy" id="64838"/>
    <lineage>
        <taxon>Eukaryota</taxon>
        <taxon>Metazoa</taxon>
        <taxon>Ecdysozoa</taxon>
        <taxon>Arthropoda</taxon>
        <taxon>Hexapoda</taxon>
        <taxon>Insecta</taxon>
        <taxon>Pterygota</taxon>
        <taxon>Neoptera</taxon>
        <taxon>Endopterygota</taxon>
        <taxon>Hymenoptera</taxon>
        <taxon>Apocrita</taxon>
        <taxon>Ichneumonoidea</taxon>
        <taxon>Braconidae</taxon>
        <taxon>Opiinae</taxon>
        <taxon>Fopius</taxon>
    </lineage>
</organism>
<dbReference type="KEGG" id="fas:105271947"/>
<keyword evidence="2" id="KW-1185">Reference proteome</keyword>
<evidence type="ECO:0000313" key="3">
    <source>
        <dbReference type="RefSeq" id="XP_011312082.1"/>
    </source>
</evidence>
<sequence length="545" mass="63834">MNNLIMDNLGHNFSSSMWFNSNLFITNGVPFKFYLDGYDLHEFTAIVKIIEVNFSYEDAYGGKLSEPDGPDTIVFCEAGGPLSTEKYEYYDIKYFHDSIVGLQPLELMDYKLWESTNQRLENPRDESIKSFGNEENKFDPSTKIDTSLRILEFQNGLEDGENSSNDPASSTCTKKCFVKLERFEICDEEDHHSAEVQEDQYESLVEEDELSDDSGVSQTSDDSNHSQAGDDMILSNRSHSSTRQVTDRSRKRSDSAPGLRNQRRRNLIENKLSTPKNTAWTFAEQQALIQYLIDNDIMHRGNSRKTWMEYIDKCGPLNPPRTAESLRCRYRHHLAHDYAKYIDDPEVLRKFEAIEEKWHSNYNKQKGIAWTDAEDQTLIQYLIDKDAISQANTTKVWVRCLEACKPLLHPSRTATALLTRFRYKLQKTYPRFTNDPAALMKFKQLETRRTISSKNYWTDEENKMLIQFIIEKNAAYEARLYTFWKDHLAELQSTYCINRTANALRYQYYKELRYNYEKYTDDPEARRQFKEVLSRIRPNTSTTND</sequence>
<evidence type="ECO:0000313" key="2">
    <source>
        <dbReference type="Proteomes" id="UP000694866"/>
    </source>
</evidence>
<name>A0A9R1TMN8_9HYME</name>
<feature type="compositionally biased region" description="Polar residues" evidence="1">
    <location>
        <begin position="218"/>
        <end position="227"/>
    </location>
</feature>
<feature type="compositionally biased region" description="Acidic residues" evidence="1">
    <location>
        <begin position="196"/>
        <end position="212"/>
    </location>
</feature>
<evidence type="ECO:0000256" key="1">
    <source>
        <dbReference type="SAM" id="MobiDB-lite"/>
    </source>
</evidence>
<dbReference type="Proteomes" id="UP000694866">
    <property type="component" value="Unplaced"/>
</dbReference>
<reference evidence="3" key="1">
    <citation type="submission" date="2025-08" db="UniProtKB">
        <authorList>
            <consortium name="RefSeq"/>
        </authorList>
    </citation>
    <scope>IDENTIFICATION</scope>
    <source>
        <strain evidence="3">USDA-PBARC FA_bdor</strain>
        <tissue evidence="3">Whole organism</tissue>
    </source>
</reference>
<protein>
    <submittedName>
        <fullName evidence="3">Uncharacterized protein isoform X1</fullName>
    </submittedName>
</protein>
<feature type="compositionally biased region" description="Polar residues" evidence="1">
    <location>
        <begin position="235"/>
        <end position="244"/>
    </location>
</feature>
<gene>
    <name evidence="3" type="primary">LOC105271947</name>
</gene>
<dbReference type="AlphaFoldDB" id="A0A9R1TMN8"/>
<dbReference type="RefSeq" id="XP_011312082.1">
    <property type="nucleotide sequence ID" value="XM_011313780.1"/>
</dbReference>
<dbReference type="OrthoDB" id="435460at2759"/>
<feature type="compositionally biased region" description="Basic and acidic residues" evidence="1">
    <location>
        <begin position="245"/>
        <end position="254"/>
    </location>
</feature>
<dbReference type="GeneID" id="105271947"/>
<proteinExistence type="predicted"/>
<accession>A0A9R1TMN8</accession>
<feature type="region of interest" description="Disordered" evidence="1">
    <location>
        <begin position="191"/>
        <end position="270"/>
    </location>
</feature>